<accession>A0A1U8IA74</accession>
<reference evidence="2" key="1">
    <citation type="journal article" date="2020" name="Nat. Genet.">
        <title>Genomic diversifications of five Gossypium allopolyploid species and their impact on cotton improvement.</title>
        <authorList>
            <person name="Chen Z.J."/>
            <person name="Sreedasyam A."/>
            <person name="Ando A."/>
            <person name="Song Q."/>
            <person name="De Santiago L.M."/>
            <person name="Hulse-Kemp A.M."/>
            <person name="Ding M."/>
            <person name="Ye W."/>
            <person name="Kirkbride R.C."/>
            <person name="Jenkins J."/>
            <person name="Plott C."/>
            <person name="Lovell J."/>
            <person name="Lin Y.M."/>
            <person name="Vaughn R."/>
            <person name="Liu B."/>
            <person name="Simpson S."/>
            <person name="Scheffler B.E."/>
            <person name="Wen L."/>
            <person name="Saski C.A."/>
            <person name="Grover C.E."/>
            <person name="Hu G."/>
            <person name="Conover J.L."/>
            <person name="Carlson J.W."/>
            <person name="Shu S."/>
            <person name="Boston L.B."/>
            <person name="Williams M."/>
            <person name="Peterson D.G."/>
            <person name="McGee K."/>
            <person name="Jones D.C."/>
            <person name="Wendel J.F."/>
            <person name="Stelly D.M."/>
            <person name="Grimwood J."/>
            <person name="Schmutz J."/>
        </authorList>
    </citation>
    <scope>NUCLEOTIDE SEQUENCE [LARGE SCALE GENOMIC DNA]</scope>
    <source>
        <strain evidence="2">cv. TM-1</strain>
    </source>
</reference>
<dbReference type="RefSeq" id="XP_016675126.1">
    <property type="nucleotide sequence ID" value="XM_016819637.1"/>
</dbReference>
<keyword evidence="2" id="KW-1185">Reference proteome</keyword>
<dbReference type="AlphaFoldDB" id="A0A1U8IA74"/>
<dbReference type="PaxDb" id="3635-A0A1U8IA74"/>
<gene>
    <name evidence="3" type="primary">LOC107894354</name>
</gene>
<dbReference type="InterPro" id="IPR013103">
    <property type="entry name" value="RVT_2"/>
</dbReference>
<proteinExistence type="predicted"/>
<name>A0A1U8IA74_GOSHI</name>
<dbReference type="KEGG" id="ghi:107894354"/>
<dbReference type="Proteomes" id="UP000818029">
    <property type="component" value="Chromosome A13"/>
</dbReference>
<evidence type="ECO:0000313" key="2">
    <source>
        <dbReference type="Proteomes" id="UP000818029"/>
    </source>
</evidence>
<feature type="domain" description="Reverse transcriptase Ty1/copia-type" evidence="1">
    <location>
        <begin position="15"/>
        <end position="109"/>
    </location>
</feature>
<organism evidence="2 3">
    <name type="scientific">Gossypium hirsutum</name>
    <name type="common">Upland cotton</name>
    <name type="synonym">Gossypium mexicanum</name>
    <dbReference type="NCBI Taxonomy" id="3635"/>
    <lineage>
        <taxon>Eukaryota</taxon>
        <taxon>Viridiplantae</taxon>
        <taxon>Streptophyta</taxon>
        <taxon>Embryophyta</taxon>
        <taxon>Tracheophyta</taxon>
        <taxon>Spermatophyta</taxon>
        <taxon>Magnoliopsida</taxon>
        <taxon>eudicotyledons</taxon>
        <taxon>Gunneridae</taxon>
        <taxon>Pentapetalae</taxon>
        <taxon>rosids</taxon>
        <taxon>malvids</taxon>
        <taxon>Malvales</taxon>
        <taxon>Malvaceae</taxon>
        <taxon>Malvoideae</taxon>
        <taxon>Gossypium</taxon>
    </lineage>
</organism>
<dbReference type="GeneID" id="107894354"/>
<dbReference type="PANTHER" id="PTHR11439">
    <property type="entry name" value="GAG-POL-RELATED RETROTRANSPOSON"/>
    <property type="match status" value="1"/>
</dbReference>
<dbReference type="STRING" id="3635.A0A1U8IA74"/>
<dbReference type="SUPFAM" id="SSF56672">
    <property type="entry name" value="DNA/RNA polymerases"/>
    <property type="match status" value="1"/>
</dbReference>
<protein>
    <submittedName>
        <fullName evidence="3">Uncharacterized mitochondrial protein AtMg00810-like</fullName>
    </submittedName>
</protein>
<dbReference type="InterPro" id="IPR043502">
    <property type="entry name" value="DNA/RNA_pol_sf"/>
</dbReference>
<evidence type="ECO:0000259" key="1">
    <source>
        <dbReference type="Pfam" id="PF07727"/>
    </source>
</evidence>
<dbReference type="Pfam" id="PF07727">
    <property type="entry name" value="RVT_2"/>
    <property type="match status" value="1"/>
</dbReference>
<sequence length="384" mass="41584">MVQPPGFEQRYAKSDGSLFIRKTGGMLLYVLVYVDDIIVIGNHQSSIDEFVTALDTQFSLKDLGPFSYFLGIEVLPTTNGLFLSQRKYIIDLLKRAEIECAKGSPTPMATSTRLSQHDGSAIENESDYRSIVGALQYVLITRPDITFVVNKNTVEYGLHFSAATHLDLVGFSDANWGTDIDDRQSTTGFCVFFGGNPVAWGSKKQLVVSRSTAEAEYRGLAHTVTEIVWLESLLSELHIVPSKKATVWCDNSGAVAISANPVLHSKFKHVELDLFFVREKVATGQLIVGHVPAQDQVADIFTKPLSAPMFTKFRSCLKVLSKQEPTAEQLVAQLKDVKSPPFNFSKMGSGGSQDSGGWSAAAVRGVGPPKGGGGGSGMMIAPGN</sequence>
<dbReference type="OrthoDB" id="1163908at2759"/>
<evidence type="ECO:0000313" key="3">
    <source>
        <dbReference type="RefSeq" id="XP_016675126.1"/>
    </source>
</evidence>
<reference evidence="3" key="2">
    <citation type="submission" date="2025-08" db="UniProtKB">
        <authorList>
            <consortium name="RefSeq"/>
        </authorList>
    </citation>
    <scope>IDENTIFICATION</scope>
</reference>
<dbReference type="CDD" id="cd09272">
    <property type="entry name" value="RNase_HI_RT_Ty1"/>
    <property type="match status" value="1"/>
</dbReference>
<dbReference type="PANTHER" id="PTHR11439:SF467">
    <property type="entry name" value="INTEGRASE CATALYTIC DOMAIN-CONTAINING PROTEIN"/>
    <property type="match status" value="1"/>
</dbReference>